<dbReference type="SMR" id="A0A2I0BW14"/>
<evidence type="ECO:0000313" key="12">
    <source>
        <dbReference type="Proteomes" id="UP000754359"/>
    </source>
</evidence>
<dbReference type="FunFam" id="1.20.58.830:FF:000021">
    <property type="entry name" value="Erythrocyte membrane protein 1, PfEMP1"/>
    <property type="match status" value="1"/>
</dbReference>
<dbReference type="FunFam" id="1.20.1310.20:FF:000028">
    <property type="entry name" value="Erythrocyte membrane protein 1, PfEMP1"/>
    <property type="match status" value="1"/>
</dbReference>
<dbReference type="InterPro" id="IPR054595">
    <property type="entry name" value="DBL_C"/>
</dbReference>
<dbReference type="FunFam" id="1.10.1900.40:FF:000001">
    <property type="entry name" value="Erythrocyte membrane protein 1"/>
    <property type="match status" value="1"/>
</dbReference>
<reference evidence="10 11" key="1">
    <citation type="submission" date="2017-11" db="EMBL/GenBank/DDBJ databases">
        <title>Plasmodium falciparum NF54 genome assembly.</title>
        <authorList>
            <person name="Bryant J.M."/>
            <person name="Baumgarten S."/>
            <person name="Scheidig-Benatar C."/>
            <person name="Scherf A."/>
        </authorList>
    </citation>
    <scope>NUCLEOTIDE SEQUENCE [LARGE SCALE GENOMIC DNA]</scope>
    <source>
        <strain evidence="10">NF54</strain>
    </source>
</reference>
<feature type="compositionally biased region" description="Pro residues" evidence="2">
    <location>
        <begin position="2903"/>
        <end position="2921"/>
    </location>
</feature>
<reference evidence="9 12" key="2">
    <citation type="submission" date="2018-05" db="EMBL/GenBank/DDBJ databases">
        <title>Genome assembly of Plasmodium falciparum NF54 DiCre.</title>
        <authorList>
            <person name="Baumgarten S."/>
            <person name="Treeck M."/>
            <person name="Scherf A."/>
        </authorList>
    </citation>
    <scope>NUCLEOTIDE SEQUENCE [LARGE SCALE GENOMIC DNA]</scope>
    <source>
        <strain evidence="9">NF54</strain>
    </source>
</reference>
<dbReference type="Gene3D" id="1.20.58.830">
    <property type="match status" value="5"/>
</dbReference>
<dbReference type="GO" id="GO:0046789">
    <property type="term" value="F:host cell surface receptor binding"/>
    <property type="evidence" value="ECO:0007669"/>
    <property type="project" value="InterPro"/>
</dbReference>
<dbReference type="FunFam" id="1.20.58.830:FF:000026">
    <property type="entry name" value="Erythrocyte membrane protein 1, PfEMP1"/>
    <property type="match status" value="1"/>
</dbReference>
<dbReference type="Gene3D" id="1.10.1900.40">
    <property type="entry name" value="Acidic terminal segments, variant surface antigen of PfEMP1"/>
    <property type="match status" value="2"/>
</dbReference>
<dbReference type="Pfam" id="PF18562">
    <property type="entry name" value="CIDR1_gamma"/>
    <property type="match status" value="2"/>
</dbReference>
<feature type="region of interest" description="Disordered" evidence="2">
    <location>
        <begin position="1"/>
        <end position="48"/>
    </location>
</feature>
<comment type="caution">
    <text evidence="10">The sequence shown here is derived from an EMBL/GenBank/DDBJ whole genome shotgun (WGS) entry which is preliminary data.</text>
</comment>
<feature type="domain" description="Cysteine-rich interdomain region 1 gamma" evidence="7">
    <location>
        <begin position="508"/>
        <end position="558"/>
    </location>
</feature>
<dbReference type="InterPro" id="IPR008602">
    <property type="entry name" value="Duffy-antigen-binding"/>
</dbReference>
<sequence length="3346" mass="385777">MGNTQSSEEEEAKSPSLTESHNSARGVLEEIGKKIKDKTEKESKHVRQLKGKLSNAKFADRLYKESGGDLRSAYSDACSLTYKFHTNITTDGGDGRHPCHGRENNRFSESQEYGCSNVYIKGNENNSNGTACVPPRRRHICDQNLEFLDNPHTDDTDDLLGNVLVTAKYEGNYIVSNHPDKNSNGNKSGICTSLARSFADIGDIVRGRDMFKSNEKVEIGLKKVFEKINNGLKKIGINDYNDISGNYYKLREAWWTANRDQVWKAITCRAPNGANYFRKGLDGKIIFSDNGPCGRKELIVPTYLDYVPQFLRWLNEWSEEFCRIKNIKIGNIKKSCTGESNNKHCSREGYDCNKTNLRLNEIFMDLECPRCADDCKSYETWVEKKKKEFNKQKKKYEKEVDATQNNDNNENGIYNKKFYDELKSSYKEVNSFFELLNKGPICEHIDKKIPMDYNNTEKTFSRSEYCKSCPITDILCDDNECKTINEFKCREIKSMPNIRKNENETPIDIDILVNVNNKKVITHDLKNNYENCDLFKKLGEQKWKCKYKCYLDVCEPRNLDSNIYNERYISIKVLFKRWLEYFLEDYNKLKEKLNPCMYNVQEIVCINECKQNCECVEKWIKEKREEWKKIKDRYVQQYESKDEDVSSKLKKFLKQELFTNYVKNALDKDETLDSMKESTECIDPNKPKGKPCNNNDVINILLNRLEKQIDNCKKKHEEKGEKPCVDIPKLLNDEDEDEDDDETPRAHNPCVDKNDSQPTKTVSYIARQMHRRAKAQMTKNSVVDGDNKLEGDIFKVTFRNGGVGKNLNGDICKIDKTYSNDSRGTPTDGPCEGKGDRFKIGTDWQGDSFVNPQYRGIYMPPRRQHFCTSNLEKLDVSRVIRNGNASNSLLGDVLLAAKYEAERTKNHYVSKKEEHSEACRAVRYSFADLGDIIRGKDMWDKNHGEKKTQENLERIFAKIKEQLLNSSIKDKYKDDDKATPKYKQLREDWWEANRSQVWEAMQCPPKNGTFPCKSDHTPLHDYIPQRLRWMTEWAEWYCKEQSRLYGELVETCGKCMHKGKCKQGNGHCVTCKPACEKYKKFINTWQPQWKQMEQKYSQLYEEAKKYNDSSRKDTTNKDDYVLQFLNKLLTQNKGNKTYDTAEGYVHQEAHISDCQKQTQFCKKRNGEIPSSDTETDNNYAFRPQPHDHDEVCECNTRQKTKVRKKKKKVDACEMAKTLLHNNDGTIRIGQCKRKDEGNAEYPKWDCNSQIHTTHNGACMPPRRQKLCVYFFANPSQIGSINKQDNLRKAFIISAAAETFRSWQYYKSKNGGENLQTQLKDGTIPDDFKRQMFYTYGDYRDFLFGTDISKGLGEGTALEKQINILFPNGVRKIPNEKTREKWWTDHGPEIWKGMLCALTNGLSESEKKTKIFDDYSHDKVNQSKNGNPSLEDFAKKPQFFRWFIEWSDEFCRERKKKEEEVERDCKDEYEGCEKEKNGKCVTACKAYKEYITNKKEEYDSQKGKFDVEKTEKKQGYEDYSEKQASEYLKEKCIKSSCNCMKKVTEISNYWTNPHKTYDTENLGIKCECPPSPCTIVDGILSPQNSSSYAEGCKWKYGKMSQGGTEWDCSKKSGGEGGNEDGDVVCIPPRRRRLYVKNLQDLTGEESLVDLRKAFIKCAAIETFFAWHEFKKEKEREEKEKNEQDVQYKSSVLENLQKQLKNGEIDDEFKRQMFYTFADYRDICLGKDIGNDVDGINEKIDTILQKNGKPNNIEEYKKWWQKHGHEIWEGMLCALSYNTETKEMDKELRNKLTEQKNGNKNTYDTVTISGGPIGNTKLEKFASRPPFFRWLEEWADEFCRKRTHKLEKIQNECKGVSGTNQCDDDGFDCDEMCPKKDGSFETFKCLSCAKSCRFYKKWISRKKEEFDKQSKKYENEIDDVKHNSDNIYGKDFLETLDQQYKSVELFLEKVKGPCSINNNNEECKIDFNKPKDTFGHAKNCGPCSEIRFKCIEDNSNWVTTNTCNKTTFKFTEDNKDTKEDSEQLGMLISDNTVQNFADGLQNDCKDADIFKGLRKDQWSCGYFCNLDICSLKTSHGENNYKQNILIRALFKRWLEHFLEDYNKINDKISHCMKNGEGSTCIKGCEIKCNCVSNWIKKKTLEWEIVRDRFFKQYNVDSEKSFTVKSFLEQAPFDSDVQKAIKPFEKLRDFEDSIVCNGTTSARKEKGTEKDVVICLLDKLQKQIETCQTKHKETSGNTCSPPPNPDTQTDTPLPLESFPPPFCNVPPNPCGDKDATNVVGVEVLAKEMQEAAHKSMLSRSAVDSGKGDKGESSSGKSSLEGDISLAEFKNGFNPSGLKNVCQITEKHSYANGASKDPCNGKGNGKDQRFKIETQWKDTGKSGKHVDVYLPPRREHICTSNLEYLLKGNSDQIMKVGNNKINHSFLGEVLLAAKYEAEFIKTNYTRLNGQNDNGAKCRAMKYSFADIGDIVRGRDLWEHNDFKKLERDLVKIFGKIKEGITDETTKKQYEKDDTDNKQLRCDWWEANRDQVWEAMQCKTTIPPVTTSCDTTTVTPLVDYIPQRLRWMMEWAEWYCKYQSKAYSELRKGCEDCRSWKCMKGDSKCENCTKACKDYNSKIEPWKQQWTKIKEKYEELYKKAQNSDTSNSGTTYPKDEKDVVSFLSKLHEKNKDNKIYYTAAGYIHQQAKYLDCTQQTHFCDKKNGETLPSGRDNDKYAFKKPPKKYERACKCHEKQEPPPPKVPEDSEDDRERSEPGEDALPVLPPEEIEQEEEPEETSVDTTQDEEEPASEGGGPSGSPTEESGEPRENSDSSDPKPDQNPEANPEQTPILKPEEEAPPKSKPPDGDRGVGRSLGPTPRSEVEPEESENEDVEDEDDEEEEEDPDDDPEAESEEEDEDHGGQEAEAVPPQPQAPAPLPPPPPPLPPLKTALMSSTIMWSVGIGFAAISYFLLKKKPKSPVDLIRVIDIHKGDYGIPTLESKNRYIPYVSDTYKGKTYIYMEGDTSGDEKYGFMSDTTDITSSESEYEELDINDIYVPGSPKYKTLIEVVLEPSKSNGNTLGDDMVPTTNTFTDEEWNELKHDFISQYIQSEPLNVPQYDVLKELPMNIVGNVLDDGINEKPFITSIHDRDLNSGEEISYNINMSTNSMDDPKYVSNNVYSGIDLINDSLSGGKPIDIYDEVLKRKENELFGTNYKKNTSNNNVAKLTNSDPIMNQLDLLHKWLDRHRDMCEMWNNKEEVLDKLKEQWNKDNDGGDISSDSNKRLNTDVSIEIDMDDPKGKKEFSNMDTILDNIEDDIYYDVNDENPSVNDIPMDHNKVDVPKKVHVEMKILNNTSTGSLEQQFPISDVWNI</sequence>
<dbReference type="InterPro" id="IPR004258">
    <property type="entry name" value="DBL"/>
</dbReference>
<feature type="compositionally biased region" description="Low complexity" evidence="2">
    <location>
        <begin position="2243"/>
        <end position="2252"/>
    </location>
</feature>
<protein>
    <submittedName>
        <fullName evidence="10">Erythrocyte membrane protein 1</fullName>
    </submittedName>
</protein>
<feature type="region of interest" description="Disordered" evidence="2">
    <location>
        <begin position="2289"/>
        <end position="2316"/>
    </location>
</feature>
<evidence type="ECO:0000313" key="9">
    <source>
        <dbReference type="EMBL" id="KAF4329819.1"/>
    </source>
</evidence>
<dbReference type="Pfam" id="PF03011">
    <property type="entry name" value="PFEMP"/>
    <property type="match status" value="2"/>
</dbReference>
<feature type="domain" description="Duffy-antigen binding" evidence="4">
    <location>
        <begin position="131"/>
        <end position="312"/>
    </location>
</feature>
<evidence type="ECO:0000259" key="6">
    <source>
        <dbReference type="Pfam" id="PF15447"/>
    </source>
</evidence>
<dbReference type="Proteomes" id="UP000232684">
    <property type="component" value="Unassembled WGS sequence"/>
</dbReference>
<feature type="domain" description="Plasmodium falciparum erythrocyte membrane protein 1 acidic terminal segment" evidence="5">
    <location>
        <begin position="2930"/>
        <end position="3346"/>
    </location>
</feature>
<dbReference type="FunFam" id="1.20.58.1930:FF:000001">
    <property type="entry name" value="Erythrocyte membrane protein 1, PfEMP1"/>
    <property type="match status" value="1"/>
</dbReference>
<dbReference type="Gene3D" id="1.20.58.1930">
    <property type="match status" value="2"/>
</dbReference>
<feature type="domain" description="Cysteine-rich interdomain region 1 gamma" evidence="7">
    <location>
        <begin position="2020"/>
        <end position="2070"/>
    </location>
</feature>
<dbReference type="Pfam" id="PF15447">
    <property type="entry name" value="NTS"/>
    <property type="match status" value="1"/>
</dbReference>
<dbReference type="Gene3D" id="1.20.1310.20">
    <property type="entry name" value="Duffy-antigen binding domain"/>
    <property type="match status" value="5"/>
</dbReference>
<dbReference type="Proteomes" id="UP000754359">
    <property type="component" value="Unassembled WGS sequence"/>
</dbReference>
<feature type="compositionally biased region" description="Basic and acidic residues" evidence="2">
    <location>
        <begin position="2799"/>
        <end position="2814"/>
    </location>
</feature>
<evidence type="ECO:0000313" key="10">
    <source>
        <dbReference type="EMBL" id="PKC47113.1"/>
    </source>
</evidence>
<dbReference type="FunFam" id="1.20.1310.20:FF:000017">
    <property type="entry name" value="Erythrocyte membrane protein 1, PfEMP1"/>
    <property type="match status" value="1"/>
</dbReference>
<accession>A0A2I0BW14</accession>
<dbReference type="Pfam" id="PF22672">
    <property type="entry name" value="DBL_C"/>
    <property type="match status" value="2"/>
</dbReference>
<feature type="domain" description="Plasmodium falciparum erythrocyte membrane protein-1 N-terminal segment" evidence="6">
    <location>
        <begin position="23"/>
        <end position="57"/>
    </location>
</feature>
<evidence type="ECO:0000259" key="7">
    <source>
        <dbReference type="Pfam" id="PF18562"/>
    </source>
</evidence>
<feature type="domain" description="Duffy-antigen binding" evidence="4">
    <location>
        <begin position="1623"/>
        <end position="1792"/>
    </location>
</feature>
<feature type="region of interest" description="Disordered" evidence="2">
    <location>
        <begin position="2227"/>
        <end position="2257"/>
    </location>
</feature>
<evidence type="ECO:0000256" key="1">
    <source>
        <dbReference type="SAM" id="Coils"/>
    </source>
</evidence>
<dbReference type="EMBL" id="NYMT01000007">
    <property type="protein sequence ID" value="PKC47113.1"/>
    <property type="molecule type" value="Genomic_DNA"/>
</dbReference>
<feature type="domain" description="Duffy-binding-like" evidence="3">
    <location>
        <begin position="574"/>
        <end position="719"/>
    </location>
</feature>
<dbReference type="InterPro" id="IPR042202">
    <property type="entry name" value="Duffy-ag-bd_sf"/>
</dbReference>
<feature type="domain" description="Duffy-antigen binding" evidence="4">
    <location>
        <begin position="2384"/>
        <end position="2561"/>
    </location>
</feature>
<feature type="compositionally biased region" description="Acidic residues" evidence="2">
    <location>
        <begin position="2761"/>
        <end position="2784"/>
    </location>
</feature>
<feature type="domain" description="Duffy-binding-like" evidence="3">
    <location>
        <begin position="2087"/>
        <end position="2231"/>
    </location>
</feature>
<feature type="domain" description="Duffy-antigen binding" evidence="4">
    <location>
        <begin position="856"/>
        <end position="1028"/>
    </location>
</feature>
<dbReference type="InterPro" id="IPR029210">
    <property type="entry name" value="PfEMP1_NTS"/>
</dbReference>
<evidence type="ECO:0000259" key="3">
    <source>
        <dbReference type="Pfam" id="PF03011"/>
    </source>
</evidence>
<proteinExistence type="predicted"/>
<dbReference type="SUPFAM" id="SSF140924">
    <property type="entry name" value="Duffy binding domain-like"/>
    <property type="match status" value="7"/>
</dbReference>
<dbReference type="FunFam" id="1.20.58.830:FF:000006">
    <property type="entry name" value="Erythrocyte membrane protein 1, PfEMP1"/>
    <property type="match status" value="1"/>
</dbReference>
<evidence type="ECO:0000259" key="5">
    <source>
        <dbReference type="Pfam" id="PF15445"/>
    </source>
</evidence>
<feature type="compositionally biased region" description="Basic and acidic residues" evidence="2">
    <location>
        <begin position="27"/>
        <end position="45"/>
    </location>
</feature>
<feature type="compositionally biased region" description="Basic and acidic residues" evidence="2">
    <location>
        <begin position="2827"/>
        <end position="2845"/>
    </location>
</feature>
<dbReference type="VEuPathDB" id="PlasmoDB:PfNF54_130005400"/>
<dbReference type="FunFam" id="1.20.58.830:FF:000025">
    <property type="entry name" value="Erythrocyte membrane protein 1, PfEMP1"/>
    <property type="match status" value="1"/>
</dbReference>
<dbReference type="EMBL" id="QFXU01000011">
    <property type="protein sequence ID" value="KAF4329819.1"/>
    <property type="molecule type" value="Genomic_DNA"/>
</dbReference>
<feature type="domain" description="Duffy-binding-like" evidence="8">
    <location>
        <begin position="316"/>
        <end position="464"/>
    </location>
</feature>
<feature type="domain" description="Duffy-antigen binding" evidence="4">
    <location>
        <begin position="1256"/>
        <end position="1432"/>
    </location>
</feature>
<organism evidence="10 11">
    <name type="scientific">Plasmodium falciparum (isolate NF54)</name>
    <dbReference type="NCBI Taxonomy" id="5843"/>
    <lineage>
        <taxon>Eukaryota</taxon>
        <taxon>Sar</taxon>
        <taxon>Alveolata</taxon>
        <taxon>Apicomplexa</taxon>
        <taxon>Aconoidasida</taxon>
        <taxon>Haemosporida</taxon>
        <taxon>Plasmodiidae</taxon>
        <taxon>Plasmodium</taxon>
        <taxon>Plasmodium (Laverania)</taxon>
    </lineage>
</organism>
<feature type="compositionally biased region" description="Acidic residues" evidence="2">
    <location>
        <begin position="2858"/>
        <end position="2893"/>
    </location>
</feature>
<keyword evidence="1" id="KW-0175">Coiled coil</keyword>
<name>A0A2I0BW14_PLAFO</name>
<evidence type="ECO:0000313" key="11">
    <source>
        <dbReference type="Proteomes" id="UP000232684"/>
    </source>
</evidence>
<dbReference type="InterPro" id="IPR044932">
    <property type="entry name" value="PfEMP1_ATS_sf"/>
</dbReference>
<gene>
    <name evidence="10" type="ORF">CK202_2741</name>
    <name evidence="9" type="ORF">CYL21_1958</name>
</gene>
<dbReference type="FunFam" id="1.20.1310.20:FF:000002">
    <property type="entry name" value="Erythrocyte membrane protein 1, PfEMP1"/>
    <property type="match status" value="1"/>
</dbReference>
<dbReference type="Pfam" id="PF15445">
    <property type="entry name" value="ATS"/>
    <property type="match status" value="1"/>
</dbReference>
<dbReference type="GO" id="GO:0016020">
    <property type="term" value="C:membrane"/>
    <property type="evidence" value="ECO:0007669"/>
    <property type="project" value="InterPro"/>
</dbReference>
<dbReference type="Pfam" id="PF05424">
    <property type="entry name" value="Duffy_binding"/>
    <property type="match status" value="5"/>
</dbReference>
<evidence type="ECO:0000259" key="8">
    <source>
        <dbReference type="Pfam" id="PF22672"/>
    </source>
</evidence>
<evidence type="ECO:0000256" key="2">
    <source>
        <dbReference type="SAM" id="MobiDB-lite"/>
    </source>
</evidence>
<dbReference type="InterPro" id="IPR029211">
    <property type="entry name" value="PfEMP1_ATS"/>
</dbReference>
<feature type="coiled-coil region" evidence="1">
    <location>
        <begin position="695"/>
        <end position="722"/>
    </location>
</feature>
<feature type="region of interest" description="Disordered" evidence="2">
    <location>
        <begin position="723"/>
        <end position="760"/>
    </location>
</feature>
<feature type="region of interest" description="Disordered" evidence="2">
    <location>
        <begin position="2724"/>
        <end position="2921"/>
    </location>
</feature>
<feature type="compositionally biased region" description="Acidic residues" evidence="2">
    <location>
        <begin position="733"/>
        <end position="742"/>
    </location>
</feature>
<dbReference type="FunFam" id="1.20.1310.20:FF:000003">
    <property type="entry name" value="Erythrocyte membrane protein 1, PfEMP1"/>
    <property type="match status" value="1"/>
</dbReference>
<dbReference type="FunFam" id="1.20.58.830:FF:000002">
    <property type="entry name" value="Erythrocyte membrane protein 1, PfEMP1"/>
    <property type="match status" value="1"/>
</dbReference>
<evidence type="ECO:0000259" key="4">
    <source>
        <dbReference type="Pfam" id="PF05424"/>
    </source>
</evidence>
<feature type="domain" description="Duffy-binding-like" evidence="8">
    <location>
        <begin position="1831"/>
        <end position="1976"/>
    </location>
</feature>
<dbReference type="InterPro" id="IPR041480">
    <property type="entry name" value="CIDR1_gamma"/>
</dbReference>